<feature type="domain" description="Dehydrogenase E1 component" evidence="6">
    <location>
        <begin position="12"/>
        <end position="273"/>
    </location>
</feature>
<comment type="cofactor">
    <cofactor evidence="1 4">
        <name>thiamine diphosphate</name>
        <dbReference type="ChEBI" id="CHEBI:58937"/>
    </cofactor>
</comment>
<dbReference type="CDD" id="cd02000">
    <property type="entry name" value="TPP_E1_PDC_ADC_BCADC"/>
    <property type="match status" value="1"/>
</dbReference>
<keyword evidence="5" id="KW-1133">Transmembrane helix</keyword>
<dbReference type="EMBL" id="BSDD01000001">
    <property type="protein sequence ID" value="GLH68807.1"/>
    <property type="molecule type" value="Genomic_DNA"/>
</dbReference>
<keyword evidence="5" id="KW-0472">Membrane</keyword>
<proteinExistence type="inferred from homology"/>
<evidence type="ECO:0000313" key="8">
    <source>
        <dbReference type="Proteomes" id="UP001165089"/>
    </source>
</evidence>
<keyword evidence="2 4" id="KW-0560">Oxidoreductase</keyword>
<comment type="similarity">
    <text evidence="4">Belongs to the BCKDHA family.</text>
</comment>
<reference evidence="7 8" key="1">
    <citation type="journal article" date="2023" name="Antonie Van Leeuwenhoek">
        <title>Mesoterricola silvestris gen. nov., sp. nov., Mesoterricola sediminis sp. nov., Geothrix oryzae sp. nov., Geothrix edaphica sp. nov., Geothrix rubra sp. nov., and Geothrix limicola sp. nov., six novel members of Acidobacteriota isolated from soils.</title>
        <authorList>
            <person name="Itoh H."/>
            <person name="Sugisawa Y."/>
            <person name="Mise K."/>
            <person name="Xu Z."/>
            <person name="Kuniyasu M."/>
            <person name="Ushijima N."/>
            <person name="Kawano K."/>
            <person name="Kobayashi E."/>
            <person name="Shiratori Y."/>
            <person name="Masuda Y."/>
            <person name="Senoo K."/>
        </authorList>
    </citation>
    <scope>NUCLEOTIDE SEQUENCE [LARGE SCALE GENOMIC DNA]</scope>
    <source>
        <strain evidence="7 8">Red803</strain>
    </source>
</reference>
<keyword evidence="8" id="KW-1185">Reference proteome</keyword>
<comment type="function">
    <text evidence="4">The branched-chain alpha-keto dehydrogenase complex catalyzes the overall conversion of alpha-keto acids to acyl-CoA and CO(2). It contains multiple copies of three enzymatic components: branched-chain alpha-keto acid decarboxylase (E1), lipoamide acyltransferase (E2) and lipoamide dehydrogenase (E3).</text>
</comment>
<evidence type="ECO:0000256" key="4">
    <source>
        <dbReference type="RuleBase" id="RU365014"/>
    </source>
</evidence>
<comment type="caution">
    <text evidence="7">The sequence shown here is derived from an EMBL/GenBank/DDBJ whole genome shotgun (WGS) entry which is preliminary data.</text>
</comment>
<evidence type="ECO:0000256" key="3">
    <source>
        <dbReference type="ARBA" id="ARBA00023052"/>
    </source>
</evidence>
<dbReference type="EC" id="1.2.4.4" evidence="4"/>
<evidence type="ECO:0000313" key="7">
    <source>
        <dbReference type="EMBL" id="GLH68807.1"/>
    </source>
</evidence>
<dbReference type="InterPro" id="IPR050771">
    <property type="entry name" value="Alpha-ketoacid_DH_E1_comp"/>
</dbReference>
<name>A0ABQ5Q2I3_9BACT</name>
<evidence type="ECO:0000256" key="5">
    <source>
        <dbReference type="SAM" id="Phobius"/>
    </source>
</evidence>
<organism evidence="7 8">
    <name type="scientific">Geothrix rubra</name>
    <dbReference type="NCBI Taxonomy" id="2927977"/>
    <lineage>
        <taxon>Bacteria</taxon>
        <taxon>Pseudomonadati</taxon>
        <taxon>Acidobacteriota</taxon>
        <taxon>Holophagae</taxon>
        <taxon>Holophagales</taxon>
        <taxon>Holophagaceae</taxon>
        <taxon>Geothrix</taxon>
    </lineage>
</organism>
<sequence>MDQSTALRLHEAMLLTRLTEERLVKLFRQGKTLGSVYRSLGQEATACATALALGPEDMVAPLIRNLGSMLVRGVRPEEVFLQYLGRATSPTGGRDHNNHFGGIERGIVATTSMLGALIPVMAGVALSFRQRGERRVAMTWIGDGGSSTGAFYEGLNFAVVQRLPLIVVGEANGFAFSTPPERQMAGRMSARAQGAFTLTVDGNDAAAVYAAAAQARQVCLDGKGPVFLVCETFRLSGHAEHDDQRYVDPALLETWREKDPLPRFEAWMAQRRWSPDPGLHERLVADLAAAGERALAAPWPDPSTLEDGVFARP</sequence>
<protein>
    <recommendedName>
        <fullName evidence="4">2-oxoisovalerate dehydrogenase subunit alpha</fullName>
        <ecNumber evidence="4">1.2.4.4</ecNumber>
    </recommendedName>
    <alternativeName>
        <fullName evidence="4">Branched-chain alpha-keto acid dehydrogenase E1 component alpha chain</fullName>
    </alternativeName>
</protein>
<keyword evidence="5" id="KW-0812">Transmembrane</keyword>
<evidence type="ECO:0000259" key="6">
    <source>
        <dbReference type="Pfam" id="PF00676"/>
    </source>
</evidence>
<comment type="catalytic activity">
    <reaction evidence="4">
        <text>N(6)-[(R)-lipoyl]-L-lysyl-[protein] + 3-methyl-2-oxobutanoate + H(+) = N(6)-[(R)-S(8)-2-methylpropanoyldihydrolipoyl]-L-lysyl-[protein] + CO2</text>
        <dbReference type="Rhea" id="RHEA:13457"/>
        <dbReference type="Rhea" id="RHEA-COMP:10474"/>
        <dbReference type="Rhea" id="RHEA-COMP:10497"/>
        <dbReference type="ChEBI" id="CHEBI:11851"/>
        <dbReference type="ChEBI" id="CHEBI:15378"/>
        <dbReference type="ChEBI" id="CHEBI:16526"/>
        <dbReference type="ChEBI" id="CHEBI:83099"/>
        <dbReference type="ChEBI" id="CHEBI:83142"/>
        <dbReference type="EC" id="1.2.4.4"/>
    </reaction>
</comment>
<accession>A0ABQ5Q2I3</accession>
<dbReference type="InterPro" id="IPR001017">
    <property type="entry name" value="DH_E1"/>
</dbReference>
<evidence type="ECO:0000256" key="2">
    <source>
        <dbReference type="ARBA" id="ARBA00023002"/>
    </source>
</evidence>
<dbReference type="Pfam" id="PF00676">
    <property type="entry name" value="E1_dh"/>
    <property type="match status" value="1"/>
</dbReference>
<dbReference type="InterPro" id="IPR029061">
    <property type="entry name" value="THDP-binding"/>
</dbReference>
<evidence type="ECO:0000256" key="1">
    <source>
        <dbReference type="ARBA" id="ARBA00001964"/>
    </source>
</evidence>
<gene>
    <name evidence="7" type="ORF">GETHPA_03400</name>
</gene>
<keyword evidence="3 4" id="KW-0786">Thiamine pyrophosphate</keyword>
<dbReference type="RefSeq" id="WP_285722411.1">
    <property type="nucleotide sequence ID" value="NZ_BSDD01000001.1"/>
</dbReference>
<dbReference type="Gene3D" id="3.40.50.970">
    <property type="match status" value="1"/>
</dbReference>
<dbReference type="SUPFAM" id="SSF52518">
    <property type="entry name" value="Thiamin diphosphate-binding fold (THDP-binding)"/>
    <property type="match status" value="1"/>
</dbReference>
<dbReference type="Proteomes" id="UP001165089">
    <property type="component" value="Unassembled WGS sequence"/>
</dbReference>
<feature type="transmembrane region" description="Helical" evidence="5">
    <location>
        <begin position="107"/>
        <end position="128"/>
    </location>
</feature>
<dbReference type="PANTHER" id="PTHR43380">
    <property type="entry name" value="2-OXOISOVALERATE DEHYDROGENASE SUBUNIT ALPHA, MITOCHONDRIAL"/>
    <property type="match status" value="1"/>
</dbReference>
<dbReference type="PANTHER" id="PTHR43380:SF1">
    <property type="entry name" value="2-OXOISOVALERATE DEHYDROGENASE SUBUNIT ALPHA, MITOCHONDRIAL"/>
    <property type="match status" value="1"/>
</dbReference>